<sequence length="251" mass="28415">MQILYWLSKGAPEQERNNNLVSLHTIDQDAEGKEIKRTNRIAWRKLCFCNNYYLKLFTFIYRKDIPKACFYRTLNLRTLRNSVSMGPTHHKTKKEEETYKVVGNGNNNKVLPITEAPTTTLSSSSPEKKNGKCCVIDDETNSKHQISNNGDKKKPISKMKELLRWAAFAKTEKGGKFNARNKVSKFQKHGTPKEVADGKDHVSNISSFAKNGQTQIADPTTTSIDDDPVKASSHHLANRSGNWITTDECKP</sequence>
<name>A0ABU6YG15_9FABA</name>
<proteinExistence type="predicted"/>
<reference evidence="2 3" key="1">
    <citation type="journal article" date="2023" name="Plants (Basel)">
        <title>Bridging the Gap: Combining Genomics and Transcriptomics Approaches to Understand Stylosanthes scabra, an Orphan Legume from the Brazilian Caatinga.</title>
        <authorList>
            <person name="Ferreira-Neto J.R.C."/>
            <person name="da Silva M.D."/>
            <person name="Binneck E."/>
            <person name="de Melo N.F."/>
            <person name="da Silva R.H."/>
            <person name="de Melo A.L.T.M."/>
            <person name="Pandolfi V."/>
            <person name="Bustamante F.O."/>
            <person name="Brasileiro-Vidal A.C."/>
            <person name="Benko-Iseppon A.M."/>
        </authorList>
    </citation>
    <scope>NUCLEOTIDE SEQUENCE [LARGE SCALE GENOMIC DNA]</scope>
    <source>
        <tissue evidence="2">Leaves</tissue>
    </source>
</reference>
<dbReference type="EMBL" id="JASCZI010241915">
    <property type="protein sequence ID" value="MED6208331.1"/>
    <property type="molecule type" value="Genomic_DNA"/>
</dbReference>
<feature type="compositionally biased region" description="Polar residues" evidence="1">
    <location>
        <begin position="209"/>
        <end position="223"/>
    </location>
</feature>
<gene>
    <name evidence="2" type="ORF">PIB30_044022</name>
</gene>
<dbReference type="PANTHER" id="PTHR36038">
    <property type="entry name" value="OS06G0102750 PROTEIN"/>
    <property type="match status" value="1"/>
</dbReference>
<evidence type="ECO:0000313" key="2">
    <source>
        <dbReference type="EMBL" id="MED6208331.1"/>
    </source>
</evidence>
<dbReference type="PANTHER" id="PTHR36038:SF3">
    <property type="entry name" value="OVATE FAMILY PROTEIN"/>
    <property type="match status" value="1"/>
</dbReference>
<dbReference type="Proteomes" id="UP001341840">
    <property type="component" value="Unassembled WGS sequence"/>
</dbReference>
<feature type="region of interest" description="Disordered" evidence="1">
    <location>
        <begin position="103"/>
        <end position="134"/>
    </location>
</feature>
<evidence type="ECO:0000313" key="3">
    <source>
        <dbReference type="Proteomes" id="UP001341840"/>
    </source>
</evidence>
<organism evidence="2 3">
    <name type="scientific">Stylosanthes scabra</name>
    <dbReference type="NCBI Taxonomy" id="79078"/>
    <lineage>
        <taxon>Eukaryota</taxon>
        <taxon>Viridiplantae</taxon>
        <taxon>Streptophyta</taxon>
        <taxon>Embryophyta</taxon>
        <taxon>Tracheophyta</taxon>
        <taxon>Spermatophyta</taxon>
        <taxon>Magnoliopsida</taxon>
        <taxon>eudicotyledons</taxon>
        <taxon>Gunneridae</taxon>
        <taxon>Pentapetalae</taxon>
        <taxon>rosids</taxon>
        <taxon>fabids</taxon>
        <taxon>Fabales</taxon>
        <taxon>Fabaceae</taxon>
        <taxon>Papilionoideae</taxon>
        <taxon>50 kb inversion clade</taxon>
        <taxon>dalbergioids sensu lato</taxon>
        <taxon>Dalbergieae</taxon>
        <taxon>Pterocarpus clade</taxon>
        <taxon>Stylosanthes</taxon>
    </lineage>
</organism>
<accession>A0ABU6YG15</accession>
<feature type="compositionally biased region" description="Polar residues" evidence="1">
    <location>
        <begin position="116"/>
        <end position="125"/>
    </location>
</feature>
<comment type="caution">
    <text evidence="2">The sequence shown here is derived from an EMBL/GenBank/DDBJ whole genome shotgun (WGS) entry which is preliminary data.</text>
</comment>
<evidence type="ECO:0000256" key="1">
    <source>
        <dbReference type="SAM" id="MobiDB-lite"/>
    </source>
</evidence>
<keyword evidence="3" id="KW-1185">Reference proteome</keyword>
<feature type="region of interest" description="Disordered" evidence="1">
    <location>
        <begin position="209"/>
        <end position="251"/>
    </location>
</feature>
<protein>
    <submittedName>
        <fullName evidence="2">Uncharacterized protein</fullName>
    </submittedName>
</protein>